<feature type="compositionally biased region" description="Polar residues" evidence="9">
    <location>
        <begin position="241"/>
        <end position="256"/>
    </location>
</feature>
<accession>A0A8H4VD40</accession>
<feature type="region of interest" description="Disordered" evidence="9">
    <location>
        <begin position="209"/>
        <end position="326"/>
    </location>
</feature>
<evidence type="ECO:0000313" key="18">
    <source>
        <dbReference type="Proteomes" id="UP000562929"/>
    </source>
</evidence>
<dbReference type="InterPro" id="IPR019999">
    <property type="entry name" value="Anth_synth_I-like"/>
</dbReference>
<evidence type="ECO:0000259" key="13">
    <source>
        <dbReference type="Pfam" id="PF08626"/>
    </source>
</evidence>
<keyword evidence="4" id="KW-0289">Folate biosynthesis</keyword>
<name>A0A8H4VD40_9HYPO</name>
<dbReference type="GO" id="GO:0046656">
    <property type="term" value="P:folic acid biosynthetic process"/>
    <property type="evidence" value="ECO:0007669"/>
    <property type="project" value="UniProtKB-KW"/>
</dbReference>
<feature type="domain" description="Trs120/TRAPPC9 first Ig-like" evidence="15">
    <location>
        <begin position="758"/>
        <end position="940"/>
    </location>
</feature>
<evidence type="ECO:0000256" key="9">
    <source>
        <dbReference type="SAM" id="MobiDB-lite"/>
    </source>
</evidence>
<keyword evidence="5" id="KW-0315">Glutamine amidotransferase</keyword>
<feature type="region of interest" description="Disordered" evidence="9">
    <location>
        <begin position="1810"/>
        <end position="1981"/>
    </location>
</feature>
<dbReference type="CDD" id="cd01743">
    <property type="entry name" value="GATase1_Anthranilate_Synthase"/>
    <property type="match status" value="1"/>
</dbReference>
<dbReference type="Pfam" id="PF26251">
    <property type="entry name" value="TPR_TRAPPC9-Trs120"/>
    <property type="match status" value="1"/>
</dbReference>
<evidence type="ECO:0000256" key="6">
    <source>
        <dbReference type="ARBA" id="ARBA00023034"/>
    </source>
</evidence>
<dbReference type="InterPro" id="IPR006805">
    <property type="entry name" value="Anth_synth_I_N"/>
</dbReference>
<feature type="compositionally biased region" description="Gly residues" evidence="9">
    <location>
        <begin position="223"/>
        <end position="233"/>
    </location>
</feature>
<feature type="compositionally biased region" description="Basic and acidic residues" evidence="9">
    <location>
        <begin position="1817"/>
        <end position="1834"/>
    </location>
</feature>
<feature type="domain" description="Chorismate-utilising enzyme C-terminal" evidence="11">
    <location>
        <begin position="2044"/>
        <end position="2242"/>
    </location>
</feature>
<dbReference type="InterPro" id="IPR058564">
    <property type="entry name" value="TPR_TRAPPC9_Trs120"/>
</dbReference>
<evidence type="ECO:0000259" key="11">
    <source>
        <dbReference type="Pfam" id="PF00425"/>
    </source>
</evidence>
<dbReference type="InterPro" id="IPR013935">
    <property type="entry name" value="Trs120_TRAPPC9"/>
</dbReference>
<reference evidence="17 18" key="1">
    <citation type="journal article" date="2020" name="G3 (Bethesda)">
        <title>Genetic Underpinnings of Host Manipulation by Ophiocordyceps as Revealed by Comparative Transcriptomics.</title>
        <authorList>
            <person name="Will I."/>
            <person name="Das B."/>
            <person name="Trinh T."/>
            <person name="Brachmann A."/>
            <person name="Ohm R.A."/>
            <person name="de Bekker C."/>
        </authorList>
    </citation>
    <scope>NUCLEOTIDE SEQUENCE [LARGE SCALE GENOMIC DNA]</scope>
    <source>
        <strain evidence="17 18">EC05</strain>
    </source>
</reference>
<dbReference type="Pfam" id="PF26282">
    <property type="entry name" value="Ig_TRAPPC9-Trs120_3rd"/>
    <property type="match status" value="1"/>
</dbReference>
<dbReference type="PANTHER" id="PTHR21512">
    <property type="entry name" value="TRAFFICKING PROTEIN PARTICLE COMPLEX SUBUNIT 9"/>
    <property type="match status" value="1"/>
</dbReference>
<evidence type="ECO:0000256" key="7">
    <source>
        <dbReference type="ARBA" id="ARBA00031329"/>
    </source>
</evidence>
<feature type="domain" description="Glutamine amidotransferase" evidence="10">
    <location>
        <begin position="1316"/>
        <end position="1527"/>
    </location>
</feature>
<evidence type="ECO:0000313" key="17">
    <source>
        <dbReference type="EMBL" id="KAF4586037.1"/>
    </source>
</evidence>
<dbReference type="GO" id="GO:0046820">
    <property type="term" value="F:4-amino-4-deoxychorismate synthase activity"/>
    <property type="evidence" value="ECO:0007669"/>
    <property type="project" value="UniProtKB-EC"/>
</dbReference>
<dbReference type="Gene3D" id="3.40.50.880">
    <property type="match status" value="1"/>
</dbReference>
<comment type="catalytic activity">
    <reaction evidence="1">
        <text>chorismate + L-glutamine = 4-amino-4-deoxychorismate + L-glutamate</text>
        <dbReference type="Rhea" id="RHEA:11672"/>
        <dbReference type="ChEBI" id="CHEBI:29748"/>
        <dbReference type="ChEBI" id="CHEBI:29985"/>
        <dbReference type="ChEBI" id="CHEBI:58359"/>
        <dbReference type="ChEBI" id="CHEBI:58406"/>
        <dbReference type="EC" id="2.6.1.85"/>
    </reaction>
</comment>
<dbReference type="SUPFAM" id="SSF56322">
    <property type="entry name" value="ADC synthase"/>
    <property type="match status" value="2"/>
</dbReference>
<dbReference type="Proteomes" id="UP000562929">
    <property type="component" value="Unassembled WGS sequence"/>
</dbReference>
<evidence type="ECO:0000256" key="1">
    <source>
        <dbReference type="ARBA" id="ARBA00001000"/>
    </source>
</evidence>
<evidence type="ECO:0000259" key="14">
    <source>
        <dbReference type="Pfam" id="PF26251"/>
    </source>
</evidence>
<evidence type="ECO:0000256" key="3">
    <source>
        <dbReference type="ARBA" id="ARBA00005009"/>
    </source>
</evidence>
<dbReference type="InterPro" id="IPR029062">
    <property type="entry name" value="Class_I_gatase-like"/>
</dbReference>
<feature type="domain" description="Trs120/TRAPPC9 third Ig-like" evidence="16">
    <location>
        <begin position="1093"/>
        <end position="1256"/>
    </location>
</feature>
<comment type="pathway">
    <text evidence="3">Cofactor biosynthesis; tetrahydrofolate biosynthesis; 4-aminobenzoate from chorismate: step 1/2.</text>
</comment>
<dbReference type="InterPro" id="IPR017926">
    <property type="entry name" value="GATASE"/>
</dbReference>
<protein>
    <recommendedName>
        <fullName evidence="8">p-aminobenzoic acid synthase</fullName>
    </recommendedName>
    <alternativeName>
        <fullName evidence="7">Para-aminobenzoate synthase</fullName>
    </alternativeName>
</protein>
<evidence type="ECO:0000259" key="15">
    <source>
        <dbReference type="Pfam" id="PF26254"/>
    </source>
</evidence>
<dbReference type="Pfam" id="PF04715">
    <property type="entry name" value="Anth_synt_I_N"/>
    <property type="match status" value="1"/>
</dbReference>
<feature type="domain" description="Trs120/TRAPPC9 TPR region" evidence="14">
    <location>
        <begin position="444"/>
        <end position="744"/>
    </location>
</feature>
<dbReference type="EMBL" id="JAACLJ010000005">
    <property type="protein sequence ID" value="KAF4586037.1"/>
    <property type="molecule type" value="Genomic_DNA"/>
</dbReference>
<evidence type="ECO:0000256" key="8">
    <source>
        <dbReference type="ARBA" id="ARBA00031904"/>
    </source>
</evidence>
<keyword evidence="6" id="KW-0333">Golgi apparatus</keyword>
<gene>
    <name evidence="17" type="ORF">GQ602_005342</name>
</gene>
<dbReference type="PANTHER" id="PTHR21512:SF5">
    <property type="entry name" value="TRAFFICKING PROTEIN PARTICLE COMPLEX SUBUNIT 9"/>
    <property type="match status" value="1"/>
</dbReference>
<comment type="caution">
    <text evidence="17">The sequence shown here is derived from an EMBL/GenBank/DDBJ whole genome shotgun (WGS) entry which is preliminary data.</text>
</comment>
<dbReference type="Gene3D" id="3.60.120.10">
    <property type="entry name" value="Anthranilate synthase"/>
    <property type="match status" value="2"/>
</dbReference>
<feature type="compositionally biased region" description="Low complexity" evidence="9">
    <location>
        <begin position="1946"/>
        <end position="1980"/>
    </location>
</feature>
<dbReference type="OrthoDB" id="27962at2759"/>
<dbReference type="UniPathway" id="UPA00077">
    <property type="reaction ID" value="UER00149"/>
</dbReference>
<evidence type="ECO:0000259" key="12">
    <source>
        <dbReference type="Pfam" id="PF04715"/>
    </source>
</evidence>
<sequence>MSLDPLLPIAPARVSLLLVPFGRLRVANFASYVERLRTEQVVYLRDVGADGRPNRNMFSPLAFPDGAILYHLITHMPPPSHLALSPFDLYREPLVVIALADGEELRNAVFVSTDSPVAASVADSNVSALHEELEKLRHVYPKALVYRAVIFDYTPSEKDAPLPDGIVSVPPVQDCKRTTLKTVMCDVSSVLLAEMTTLAKSFEGMSAIQSPGQTTSLPKHGVEGSGSGPGLGSGVVRRNSHFTVPQQDMRPSSATGLDSARQARMSMPPTTSPRPPINSTSSLPARPTTPTKGSLPSIPMSPEDGQLELSPGPSRGDDRVSVQGFGVGSPNDRWRLRGKARTSVVVGSLFLQGGRWSDSLRELCDAASTARSLNDHVWHGKALELIVLNLLLLAWSGLGFQVPMVCLPPQEQRSTNAPPTIKVDKEGDAVEADGQKQPLHLRQLQAVLPELLDRIAGLYSKVSSESLPPLPQAEAIIRFSKILLAMHLCGGRLDAKALDMMTRGTKHEQRLTTSPRLGLVPTRQNIVSLLFRAFPSSATELLTTTDRASVLCGMASVLGSLGYLRKRAMVMRELVSVLIGGLVEARTRGAADAGVHPAAGLVSLTSGHDGTNGAVALDLAETDAEHGLEALLEHLCRSYGILGFGGEDDSDESAVARILDQSWARSFGLPGVKLNILRACINFSEALPDFYGVLKFSSDLLRAGGSGVAPGPRREDAAPLIHKDEQVRLATNVSRTAALVQRLGLGHLMAEYWDEFLVRGIALEPLSEARTPVAHARGHLVGASIEVSSQGVNPFIYNPFLNKADEVAEQHLVAGETATFRVTLQNTYDVEVDIESVRLCSEGVELESWPERLTLGPYRTQLVRIRARPREPGSVRLTGAMIKVCGCRERRFPIFAKAWKPATQDKIKVRGTSALETRTRTSSSNEAAPETKTVSFNVIAAQPLLVVKSTTLPQSAVMILEGERQTFSVTMRNASDVPVDLMLFSFTDATQAPLQEALGKRDATPAELYEYEFILSKRRALQLVDADENQNRGIAANGEATFDFEILGRPGLTTATIQVDYTFLGAARDEVTTDRFFTRRVSVDLRVTVNASVELTRVDALSMEGRVPAPVWERLGQGVPEGAGDEEYCLLCMDLRNAWPSLMAVRLEGEDGLAVEEKVLPGKTSRFVLPVKSIYMEGAHEPIPSLDPSRGRQFVVSTSRPSPDMERANREAFWYRERLLDRVRATWRTTSSVPRRNGAIELRNMRLTPRMLEAMRIDEVAIDVTVEGGQSTGEGRATAFVDDFLTLTETRTVKKRTTENNRAMALHETPPRRILFLDAYDSFTNNIVALLKHVLGHDLTVQVLHMDLKTLDSDPSPDWTPEEFLARLPAFDAVVCGPGPGSPLRDADVGAFELLWRHGSVPVLGICLGFQSLVVHFGGGIRRLRRRGLHGLVRLVEPVDERDVFRGVEAFGATLYHSLCADLGQDSVAEAEWESACRGRFACAPDLVPLAWTYEDGERILMAVRHAERPFWGIQYHPESIRTHHVAHRVVRNWFQAAIESNERMGRRRMDDLFSCIDSLDPSVRALNAAQLRMGACPWREDMRHGLAVEGIEPRYSCRRLELSQGVCAVDVAEGLGLDNCREAIILDSSSAARGDRLARNSVVALGVEDAVRLEYHVGDDHVTLRVPAGRDREERRQRIRLGVGRHGVDRSSPWDIMNEFWRRRRVDGEGGPVFKGGFLGFVTYEMGLSTLSPGLVSGDRRHDRPDVCMAWITRSVLLDHEAGLAYVQNLGDDTGWMEAVARTVVAVRAGGGGEEAGFWDNEKLLREVEGPGGETVVRRGGDRSRNDFEKHGGGNDGGEDDCRGDDGENGDWGNYDERNSVDDEHGKVNSNGGGGGGGGGFDGVERGNWEDDDRLSRNGSRDEGGGNRVEEWRYGDGNLRDDFGLKRGGKNGNLRDDVGQDHGLDNSLDNSNSDNSLDNSNSDDSPDNSNSDNSNSDNNTGHDHNCLNNCLNNSNFINNTGHDHSLNNCFNKLLNNCNYDNNTGHNNTLNNSLENNTHHNHAPNSNTPWQIYRTLRTRQPAPFGTFIRLARATIIGSSPERFMHHSIQTGACSMRPMKGTVRKSPTVATLAQAEALLHVPKEEAENVMIVDLVRHDLFSLCGVGGVSVRDLLRVEEFAGVWQMTTDVRGELPSGTGETMTGFDVLAATLPPGSMTGAPKKRSCEMLASLEPSERSIYSGVIGYLDVGGGSDWSVTIRTIFRWEDEGEGGEEV</sequence>
<dbReference type="GO" id="GO:0005802">
    <property type="term" value="C:trans-Golgi network"/>
    <property type="evidence" value="ECO:0007669"/>
    <property type="project" value="TreeGrafter"/>
</dbReference>
<dbReference type="InterPro" id="IPR005801">
    <property type="entry name" value="ADC_synthase"/>
</dbReference>
<dbReference type="InterPro" id="IPR006221">
    <property type="entry name" value="TrpG/PapA_dom"/>
</dbReference>
<evidence type="ECO:0000256" key="5">
    <source>
        <dbReference type="ARBA" id="ARBA00022962"/>
    </source>
</evidence>
<evidence type="ECO:0000259" key="16">
    <source>
        <dbReference type="Pfam" id="PF26282"/>
    </source>
</evidence>
<dbReference type="GO" id="GO:0046654">
    <property type="term" value="P:tetrahydrofolate biosynthetic process"/>
    <property type="evidence" value="ECO:0007669"/>
    <property type="project" value="UniProtKB-UniPathway"/>
</dbReference>
<feature type="compositionally biased region" description="Gly residues" evidence="9">
    <location>
        <begin position="1872"/>
        <end position="1883"/>
    </location>
</feature>
<comment type="subcellular location">
    <subcellularLocation>
        <location evidence="2">Golgi apparatus</location>
    </subcellularLocation>
</comment>
<dbReference type="SUPFAM" id="SSF52317">
    <property type="entry name" value="Class I glutamine amidotransferase-like"/>
    <property type="match status" value="1"/>
</dbReference>
<evidence type="ECO:0000259" key="10">
    <source>
        <dbReference type="Pfam" id="PF00117"/>
    </source>
</evidence>
<proteinExistence type="predicted"/>
<feature type="compositionally biased region" description="Basic and acidic residues" evidence="9">
    <location>
        <begin position="1856"/>
        <end position="1868"/>
    </location>
</feature>
<dbReference type="InterPro" id="IPR058567">
    <property type="entry name" value="Ig_TRAPPC9_Trs120_3rd"/>
</dbReference>
<dbReference type="Pfam" id="PF08626">
    <property type="entry name" value="TRAPPC9-Trs120"/>
    <property type="match status" value="1"/>
</dbReference>
<evidence type="ECO:0000256" key="4">
    <source>
        <dbReference type="ARBA" id="ARBA00022909"/>
    </source>
</evidence>
<feature type="compositionally biased region" description="Basic and acidic residues" evidence="9">
    <location>
        <begin position="1934"/>
        <end position="1945"/>
    </location>
</feature>
<feature type="domain" description="Trs120/TRAPPC9 N-terminal" evidence="13">
    <location>
        <begin position="6"/>
        <end position="406"/>
    </location>
</feature>
<dbReference type="Pfam" id="PF00117">
    <property type="entry name" value="GATase"/>
    <property type="match status" value="1"/>
</dbReference>
<dbReference type="PRINTS" id="PR00095">
    <property type="entry name" value="ANTSNTHASEI"/>
</dbReference>
<dbReference type="InterPro" id="IPR058563">
    <property type="entry name" value="Trs120_TRAPPC9_N"/>
</dbReference>
<feature type="domain" description="Anthranilate synthase component I N-terminal" evidence="12">
    <location>
        <begin position="1623"/>
        <end position="1764"/>
    </location>
</feature>
<dbReference type="InterPro" id="IPR058565">
    <property type="entry name" value="Ig_TRAPPC9_Trs120_1st"/>
</dbReference>
<keyword evidence="18" id="KW-1185">Reference proteome</keyword>
<evidence type="ECO:0000256" key="2">
    <source>
        <dbReference type="ARBA" id="ARBA00004555"/>
    </source>
</evidence>
<feature type="compositionally biased region" description="Basic and acidic residues" evidence="9">
    <location>
        <begin position="1884"/>
        <end position="1926"/>
    </location>
</feature>
<dbReference type="Pfam" id="PF26280">
    <property type="entry name" value="Ig_TRAPPC9-Trs120_2nd"/>
    <property type="match status" value="1"/>
</dbReference>
<dbReference type="Pfam" id="PF26254">
    <property type="entry name" value="Ig_TRAPPC9-Trs120_1st"/>
    <property type="match status" value="1"/>
</dbReference>
<organism evidence="17 18">
    <name type="scientific">Ophiocordyceps camponoti-floridani</name>
    <dbReference type="NCBI Taxonomy" id="2030778"/>
    <lineage>
        <taxon>Eukaryota</taxon>
        <taxon>Fungi</taxon>
        <taxon>Dikarya</taxon>
        <taxon>Ascomycota</taxon>
        <taxon>Pezizomycotina</taxon>
        <taxon>Sordariomycetes</taxon>
        <taxon>Hypocreomycetidae</taxon>
        <taxon>Hypocreales</taxon>
        <taxon>Ophiocordycipitaceae</taxon>
        <taxon>Ophiocordyceps</taxon>
    </lineage>
</organism>
<dbReference type="InterPro" id="IPR015890">
    <property type="entry name" value="Chorismate_C"/>
</dbReference>
<dbReference type="PROSITE" id="PS51273">
    <property type="entry name" value="GATASE_TYPE_1"/>
    <property type="match status" value="1"/>
</dbReference>
<dbReference type="Pfam" id="PF00425">
    <property type="entry name" value="Chorismate_bind"/>
    <property type="match status" value="1"/>
</dbReference>